<feature type="region of interest" description="Disordered" evidence="1">
    <location>
        <begin position="669"/>
        <end position="697"/>
    </location>
</feature>
<gene>
    <name evidence="3" type="ORF">BDZ90DRAFT_225927</name>
</gene>
<feature type="region of interest" description="Disordered" evidence="1">
    <location>
        <begin position="136"/>
        <end position="157"/>
    </location>
</feature>
<feature type="compositionally biased region" description="Low complexity" evidence="1">
    <location>
        <begin position="511"/>
        <end position="521"/>
    </location>
</feature>
<accession>A0A316V2J2</accession>
<sequence length="911" mass="99968">MGKKGNSAGKAAAKAAKRDKQEKLASRKANKDDKKKNARAPPPTTKAKGKGKKAAAPAEEEDLDALLKQFDKEWQEAHAVNEETVGGPPTRRANATLTPCPGGNDLWLFGGEYFDGDRATFYADLYRYTPPTTLPSRSLITQEDGTTAADPSLSSSSNAAAGTWRLYSSPNQPGPRSAHQVVADPRAGGLLWLFGGEFASPKQTSFHHYRDLWVFSISSKTWERVDTKTRPSARSGHRMALWRQYLVLFGGFVDTGARTTYLQDLWLFDTSQYKWFEISQNDLKRPPARSGFSLISTPEGVILHGGYCKRYVKGQRTQGVALEDTWMLKLTPQADGSLLPANTAQGGKIEWEKRRKIGYAPGARSGCTMALWGNKSMGVLFGGVMDREDDEESMESVLFNDLFGYNIPGAGRWISLNLRKKKKQQAAGGKKKREKAAAAAAAAAAKTAEIEAREREKEEEERQLEHDDSDSGSESGSDKDGAERGEQGREGEGREKTTEVQNGTITGAGGAARAAPVVAPADFDEDDPELTRPYTRFNTMLAIQRNTLYLYGGIHETAEREYTLDDFHVLQLDKLERWISLRDCKIEGLEWNESDEESEDENDSDDSESESSSSDEDGGAQEGVEVASLHSHSEDEEADEQLDSAQAEERRREREAIKRKAKAAWGVVKGSGAGAGSEGEAVNSEDRKSTPNPGETLRMFFDRTRDFWSSRAFEVTRGEARGKEMRTKGFELAEARYEEYKPVLREVEKIQAEAGLDEADMRAAAQRAAHGPLGGGSQRQQLEMRAEAVSVWHPGKPISGTAVVVSNQCEALVGLDIRTLIFWATSHSRSFVQFLPLQDFRQDGAHDDEIAPEACIIESNTFASRGTYICLILVTIMLPLSINGVGYVQGSCPDEALLEACGASLGAIVPS</sequence>
<feature type="compositionally biased region" description="Polar residues" evidence="1">
    <location>
        <begin position="136"/>
        <end position="145"/>
    </location>
</feature>
<organism evidence="3 4">
    <name type="scientific">Jaminaea rosea</name>
    <dbReference type="NCBI Taxonomy" id="1569628"/>
    <lineage>
        <taxon>Eukaryota</taxon>
        <taxon>Fungi</taxon>
        <taxon>Dikarya</taxon>
        <taxon>Basidiomycota</taxon>
        <taxon>Ustilaginomycotina</taxon>
        <taxon>Exobasidiomycetes</taxon>
        <taxon>Microstromatales</taxon>
        <taxon>Microstromatales incertae sedis</taxon>
        <taxon>Jaminaea</taxon>
    </lineage>
</organism>
<dbReference type="GeneID" id="37026507"/>
<reference evidence="3 4" key="1">
    <citation type="journal article" date="2018" name="Mol. Biol. Evol.">
        <title>Broad Genomic Sampling Reveals a Smut Pathogenic Ancestry of the Fungal Clade Ustilaginomycotina.</title>
        <authorList>
            <person name="Kijpornyongpan T."/>
            <person name="Mondo S.J."/>
            <person name="Barry K."/>
            <person name="Sandor L."/>
            <person name="Lee J."/>
            <person name="Lipzen A."/>
            <person name="Pangilinan J."/>
            <person name="LaButti K."/>
            <person name="Hainaut M."/>
            <person name="Henrissat B."/>
            <person name="Grigoriev I.V."/>
            <person name="Spatafora J.W."/>
            <person name="Aime M.C."/>
        </authorList>
    </citation>
    <scope>NUCLEOTIDE SEQUENCE [LARGE SCALE GENOMIC DNA]</scope>
    <source>
        <strain evidence="3 4">MCA 5214</strain>
    </source>
</reference>
<protein>
    <recommendedName>
        <fullName evidence="2">DUF4110 domain-containing protein</fullName>
    </recommendedName>
</protein>
<dbReference type="InterPro" id="IPR015915">
    <property type="entry name" value="Kelch-typ_b-propeller"/>
</dbReference>
<dbReference type="Pfam" id="PF13422">
    <property type="entry name" value="DUF4110"/>
    <property type="match status" value="1"/>
</dbReference>
<dbReference type="SUPFAM" id="SSF117281">
    <property type="entry name" value="Kelch motif"/>
    <property type="match status" value="1"/>
</dbReference>
<dbReference type="PANTHER" id="PTHR46063">
    <property type="entry name" value="KELCH DOMAIN-CONTAINING PROTEIN"/>
    <property type="match status" value="1"/>
</dbReference>
<proteinExistence type="predicted"/>
<dbReference type="AlphaFoldDB" id="A0A316V2J2"/>
<evidence type="ECO:0000313" key="3">
    <source>
        <dbReference type="EMBL" id="PWN29645.1"/>
    </source>
</evidence>
<feature type="compositionally biased region" description="Basic and acidic residues" evidence="1">
    <location>
        <begin position="16"/>
        <end position="35"/>
    </location>
</feature>
<feature type="region of interest" description="Disordered" evidence="1">
    <location>
        <begin position="1"/>
        <end position="60"/>
    </location>
</feature>
<dbReference type="OrthoDB" id="4447at2759"/>
<evidence type="ECO:0000259" key="2">
    <source>
        <dbReference type="Pfam" id="PF13422"/>
    </source>
</evidence>
<dbReference type="EMBL" id="KZ819663">
    <property type="protein sequence ID" value="PWN29645.1"/>
    <property type="molecule type" value="Genomic_DNA"/>
</dbReference>
<evidence type="ECO:0000313" key="4">
    <source>
        <dbReference type="Proteomes" id="UP000245884"/>
    </source>
</evidence>
<dbReference type="InterPro" id="IPR052588">
    <property type="entry name" value="Kelch_domain_protein"/>
</dbReference>
<dbReference type="STRING" id="1569628.A0A316V2J2"/>
<feature type="compositionally biased region" description="Basic and acidic residues" evidence="1">
    <location>
        <begin position="476"/>
        <end position="498"/>
    </location>
</feature>
<feature type="compositionally biased region" description="Low complexity" evidence="1">
    <location>
        <begin position="437"/>
        <end position="447"/>
    </location>
</feature>
<dbReference type="Gene3D" id="2.120.10.80">
    <property type="entry name" value="Kelch-type beta propeller"/>
    <property type="match status" value="1"/>
</dbReference>
<feature type="compositionally biased region" description="Acidic residues" evidence="1">
    <location>
        <begin position="591"/>
        <end position="619"/>
    </location>
</feature>
<keyword evidence="4" id="KW-1185">Reference proteome</keyword>
<dbReference type="PANTHER" id="PTHR46063:SF1">
    <property type="entry name" value="KELCH DOMAIN-CONTAINING PROTEIN 4"/>
    <property type="match status" value="1"/>
</dbReference>
<dbReference type="Proteomes" id="UP000245884">
    <property type="component" value="Unassembled WGS sequence"/>
</dbReference>
<dbReference type="RefSeq" id="XP_025364257.1">
    <property type="nucleotide sequence ID" value="XM_025504684.1"/>
</dbReference>
<feature type="compositionally biased region" description="Basic residues" evidence="1">
    <location>
        <begin position="424"/>
        <end position="434"/>
    </location>
</feature>
<feature type="domain" description="DUF4110" evidence="2">
    <location>
        <begin position="684"/>
        <end position="756"/>
    </location>
</feature>
<feature type="region of interest" description="Disordered" evidence="1">
    <location>
        <begin position="591"/>
        <end position="655"/>
    </location>
</feature>
<feature type="region of interest" description="Disordered" evidence="1">
    <location>
        <begin position="424"/>
        <end position="530"/>
    </location>
</feature>
<name>A0A316V2J2_9BASI</name>
<feature type="compositionally biased region" description="Acidic residues" evidence="1">
    <location>
        <begin position="457"/>
        <end position="471"/>
    </location>
</feature>
<dbReference type="InterPro" id="IPR025183">
    <property type="entry name" value="DUF4110"/>
</dbReference>
<dbReference type="Pfam" id="PF24681">
    <property type="entry name" value="Kelch_KLHDC2_KLHL20_DRC7"/>
    <property type="match status" value="1"/>
</dbReference>
<feature type="compositionally biased region" description="Low complexity" evidence="1">
    <location>
        <begin position="1"/>
        <end position="14"/>
    </location>
</feature>
<evidence type="ECO:0000256" key="1">
    <source>
        <dbReference type="SAM" id="MobiDB-lite"/>
    </source>
</evidence>